<dbReference type="SMART" id="SM00050">
    <property type="entry name" value="DISIN"/>
    <property type="match status" value="1"/>
</dbReference>
<dbReference type="Proteomes" id="UP000789595">
    <property type="component" value="Unassembled WGS sequence"/>
</dbReference>
<dbReference type="SUPFAM" id="SSF57552">
    <property type="entry name" value="Blood coagulation inhibitor (disintegrin)"/>
    <property type="match status" value="1"/>
</dbReference>
<evidence type="ECO:0000259" key="6">
    <source>
        <dbReference type="PROSITE" id="PS50020"/>
    </source>
</evidence>
<evidence type="ECO:0000259" key="7">
    <source>
        <dbReference type="PROSITE" id="PS50214"/>
    </source>
</evidence>
<feature type="region of interest" description="Disordered" evidence="3">
    <location>
        <begin position="809"/>
        <end position="841"/>
    </location>
</feature>
<name>A0A8J2SGJ6_9STRA</name>
<keyword evidence="4" id="KW-0472">Membrane</keyword>
<dbReference type="GO" id="GO:0004222">
    <property type="term" value="F:metalloendopeptidase activity"/>
    <property type="evidence" value="ECO:0007669"/>
    <property type="project" value="InterPro"/>
</dbReference>
<keyword evidence="2" id="KW-0479">Metal-binding</keyword>
<feature type="region of interest" description="Disordered" evidence="3">
    <location>
        <begin position="145"/>
        <end position="169"/>
    </location>
</feature>
<keyword evidence="1" id="KW-1015">Disulfide bond</keyword>
<dbReference type="PANTHER" id="PTHR11905:SF159">
    <property type="entry name" value="ADAM METALLOPROTEASE"/>
    <property type="match status" value="1"/>
</dbReference>
<dbReference type="PANTHER" id="PTHR11905">
    <property type="entry name" value="ADAM A DISINTEGRIN AND METALLOPROTEASE DOMAIN"/>
    <property type="match status" value="1"/>
</dbReference>
<evidence type="ECO:0000256" key="4">
    <source>
        <dbReference type="SAM" id="Phobius"/>
    </source>
</evidence>
<feature type="transmembrane region" description="Helical" evidence="4">
    <location>
        <begin position="777"/>
        <end position="800"/>
    </location>
</feature>
<dbReference type="CDD" id="cd00201">
    <property type="entry name" value="WW"/>
    <property type="match status" value="1"/>
</dbReference>
<feature type="signal peptide" evidence="5">
    <location>
        <begin position="1"/>
        <end position="25"/>
    </location>
</feature>
<keyword evidence="4" id="KW-0812">Transmembrane</keyword>
<dbReference type="AlphaFoldDB" id="A0A8J2SGJ6"/>
<evidence type="ECO:0000259" key="8">
    <source>
        <dbReference type="PROSITE" id="PS50215"/>
    </source>
</evidence>
<dbReference type="InterPro" id="IPR001590">
    <property type="entry name" value="Peptidase_M12B"/>
</dbReference>
<dbReference type="GO" id="GO:0046872">
    <property type="term" value="F:metal ion binding"/>
    <property type="evidence" value="ECO:0007669"/>
    <property type="project" value="UniProtKB-KW"/>
</dbReference>
<evidence type="ECO:0000256" key="3">
    <source>
        <dbReference type="SAM" id="MobiDB-lite"/>
    </source>
</evidence>
<feature type="binding site" evidence="2">
    <location>
        <position position="396"/>
    </location>
    <ligand>
        <name>Zn(2+)</name>
        <dbReference type="ChEBI" id="CHEBI:29105"/>
        <note>catalytic</note>
    </ligand>
</feature>
<feature type="region of interest" description="Disordered" evidence="3">
    <location>
        <begin position="727"/>
        <end position="757"/>
    </location>
</feature>
<feature type="domain" description="WW" evidence="6">
    <location>
        <begin position="832"/>
        <end position="866"/>
    </location>
</feature>
<feature type="domain" description="Peptidase M12B" evidence="8">
    <location>
        <begin position="207"/>
        <end position="408"/>
    </location>
</feature>
<evidence type="ECO:0000313" key="10">
    <source>
        <dbReference type="Proteomes" id="UP000789595"/>
    </source>
</evidence>
<dbReference type="SUPFAM" id="SSF51045">
    <property type="entry name" value="WW domain"/>
    <property type="match status" value="1"/>
</dbReference>
<feature type="binding site" evidence="2">
    <location>
        <position position="400"/>
    </location>
    <ligand>
        <name>Zn(2+)</name>
        <dbReference type="ChEBI" id="CHEBI:29105"/>
        <note>catalytic</note>
    </ligand>
</feature>
<evidence type="ECO:0000313" key="9">
    <source>
        <dbReference type="EMBL" id="CAH0371570.1"/>
    </source>
</evidence>
<proteinExistence type="predicted"/>
<comment type="caution">
    <text evidence="2">Lacks conserved residue(s) required for the propagation of feature annotation.</text>
</comment>
<reference evidence="9" key="1">
    <citation type="submission" date="2021-11" db="EMBL/GenBank/DDBJ databases">
        <authorList>
            <consortium name="Genoscope - CEA"/>
            <person name="William W."/>
        </authorList>
    </citation>
    <scope>NUCLEOTIDE SEQUENCE</scope>
</reference>
<evidence type="ECO:0000256" key="1">
    <source>
        <dbReference type="ARBA" id="ARBA00023157"/>
    </source>
</evidence>
<dbReference type="InterPro" id="IPR024079">
    <property type="entry name" value="MetalloPept_cat_dom_sf"/>
</dbReference>
<sequence length="868" mass="92488">MGCRAGPTGLMKTIGCLVWFALAAAAHEHKVAKVHHTATGQPARRLGRTAELSVITDDLHLKLNLEADFGAFHRSYTELSMGPDGTSTTRAGARGCHYKGSATDTKTGEGGRVTARTCAGYPEAVVRMDGGRVLELAWRDGEHAVFDPSDDARPRTCGVDPERHAPHPPDALRRHLRGHDDHGHGHDHHDLFQRALGANECAAGPTKYVGIVVFNDEKRYARHGADVEAHTAALFDVMHDIYTEGAPYGLYDGDKLNCRVVPVLIGQVTWRDGNPDCDSCTFANTGGTYTRSDGSHGMYYARGTDDCAECGDTCTSDEVSATCLLDSLTVYVARERAALESALGVSIDSSILLSGEDFSSSTAGLAWMDGLCVDTWSGSVVEDSGSIAVTAAVMAHELGHLLGMGHDEGGPNIMNAVMTSGEPHDTGMQFRDLAREEADGYFTSKYGSSNFWPECLNENVETSWDTPVCGDGIVDIGEQCDPGIFVDDACCTSDCLLEAGCGCANSDACCTDGALTAQGVVCRPAQHDECDEEEVCTGKMSDCPVDRYASPGTDCTEKIFPDDSDAKSNEDGKCYRGQCISKAGSCINPNTGGAIYDGSTAHTYYCSASDCSVVYCSESQFFGSCLGYNEPSRDGTECDGQDSGKQCRTSTVDISSGEPAGSSCVDSDTLKDYHWSLGDDGCEEPVCLDEEGEKCVDQCDDPTCQLCVDECGTAPQIPGWCTAAPTVSPPPSVSPKPTGEPSVPPTPAPTSTFAPTALKDDDFDETAARVLGLALKWFIAVLVAIMVVLVALVWLCTCVAKLCRPKHRHQKPAKPAARAPPRAPRAPQALQSPLPRNWSRQVDGMSGKTYYVNHATGATSWERPVGRV</sequence>
<dbReference type="Gene3D" id="4.10.70.10">
    <property type="entry name" value="Disintegrin domain"/>
    <property type="match status" value="1"/>
</dbReference>
<organism evidence="9 10">
    <name type="scientific">Pelagomonas calceolata</name>
    <dbReference type="NCBI Taxonomy" id="35677"/>
    <lineage>
        <taxon>Eukaryota</taxon>
        <taxon>Sar</taxon>
        <taxon>Stramenopiles</taxon>
        <taxon>Ochrophyta</taxon>
        <taxon>Pelagophyceae</taxon>
        <taxon>Pelagomonadales</taxon>
        <taxon>Pelagomonadaceae</taxon>
        <taxon>Pelagomonas</taxon>
    </lineage>
</organism>
<dbReference type="PROSITE" id="PS50214">
    <property type="entry name" value="DISINTEGRIN_2"/>
    <property type="match status" value="1"/>
</dbReference>
<feature type="compositionally biased region" description="Low complexity" evidence="3">
    <location>
        <begin position="813"/>
        <end position="835"/>
    </location>
</feature>
<keyword evidence="2" id="KW-0862">Zinc</keyword>
<dbReference type="SUPFAM" id="SSF55486">
    <property type="entry name" value="Metalloproteases ('zincins'), catalytic domain"/>
    <property type="match status" value="1"/>
</dbReference>
<dbReference type="GO" id="GO:0006509">
    <property type="term" value="P:membrane protein ectodomain proteolysis"/>
    <property type="evidence" value="ECO:0007669"/>
    <property type="project" value="TreeGrafter"/>
</dbReference>
<dbReference type="PROSITE" id="PS50215">
    <property type="entry name" value="ADAM_MEPRO"/>
    <property type="match status" value="1"/>
</dbReference>
<comment type="caution">
    <text evidence="9">The sequence shown here is derived from an EMBL/GenBank/DDBJ whole genome shotgun (WGS) entry which is preliminary data.</text>
</comment>
<dbReference type="InterPro" id="IPR001202">
    <property type="entry name" value="WW_dom"/>
</dbReference>
<evidence type="ECO:0000256" key="5">
    <source>
        <dbReference type="SAM" id="SignalP"/>
    </source>
</evidence>
<dbReference type="InterPro" id="IPR036020">
    <property type="entry name" value="WW_dom_sf"/>
</dbReference>
<dbReference type="EMBL" id="CAKKNE010000003">
    <property type="protein sequence ID" value="CAH0371570.1"/>
    <property type="molecule type" value="Genomic_DNA"/>
</dbReference>
<protein>
    <submittedName>
        <fullName evidence="9">Uncharacterized protein</fullName>
    </submittedName>
</protein>
<dbReference type="Pfam" id="PF00200">
    <property type="entry name" value="Disintegrin"/>
    <property type="match status" value="1"/>
</dbReference>
<dbReference type="Gene3D" id="2.20.70.10">
    <property type="match status" value="1"/>
</dbReference>
<dbReference type="SMART" id="SM00456">
    <property type="entry name" value="WW"/>
    <property type="match status" value="1"/>
</dbReference>
<feature type="domain" description="Disintegrin" evidence="7">
    <location>
        <begin position="466"/>
        <end position="551"/>
    </location>
</feature>
<gene>
    <name evidence="9" type="ORF">PECAL_3P15190</name>
</gene>
<dbReference type="PROSITE" id="PS01159">
    <property type="entry name" value="WW_DOMAIN_1"/>
    <property type="match status" value="1"/>
</dbReference>
<dbReference type="InterPro" id="IPR036436">
    <property type="entry name" value="Disintegrin_dom_sf"/>
</dbReference>
<evidence type="ECO:0000256" key="2">
    <source>
        <dbReference type="PROSITE-ProRule" id="PRU00276"/>
    </source>
</evidence>
<keyword evidence="10" id="KW-1185">Reference proteome</keyword>
<dbReference type="Pfam" id="PF01421">
    <property type="entry name" value="Reprolysin"/>
    <property type="match status" value="1"/>
</dbReference>
<accession>A0A8J2SGJ6</accession>
<dbReference type="InterPro" id="IPR001762">
    <property type="entry name" value="Disintegrin_dom"/>
</dbReference>
<feature type="binding site" evidence="2">
    <location>
        <position position="406"/>
    </location>
    <ligand>
        <name>Zn(2+)</name>
        <dbReference type="ChEBI" id="CHEBI:29105"/>
        <note>catalytic</note>
    </ligand>
</feature>
<dbReference type="OrthoDB" id="206550at2759"/>
<dbReference type="Gene3D" id="3.40.390.10">
    <property type="entry name" value="Collagenase (Catalytic Domain)"/>
    <property type="match status" value="1"/>
</dbReference>
<feature type="active site" evidence="2">
    <location>
        <position position="397"/>
    </location>
</feature>
<dbReference type="Pfam" id="PF00397">
    <property type="entry name" value="WW"/>
    <property type="match status" value="1"/>
</dbReference>
<keyword evidence="4" id="KW-1133">Transmembrane helix</keyword>
<feature type="chain" id="PRO_5035185410" evidence="5">
    <location>
        <begin position="26"/>
        <end position="868"/>
    </location>
</feature>
<dbReference type="PROSITE" id="PS50020">
    <property type="entry name" value="WW_DOMAIN_2"/>
    <property type="match status" value="1"/>
</dbReference>
<keyword evidence="5" id="KW-0732">Signal</keyword>
<dbReference type="FunFam" id="4.10.70.10:FF:000003">
    <property type="entry name" value="Disintegrin and metalloproteinase domain-containing protein 17"/>
    <property type="match status" value="1"/>
</dbReference>